<protein>
    <submittedName>
        <fullName evidence="1">Uncharacterized protein</fullName>
    </submittedName>
</protein>
<dbReference type="Proteomes" id="UP000009138">
    <property type="component" value="Unassembled WGS sequence"/>
</dbReference>
<sequence>MNLEIKSLPDGYFGSIVKIHTSLSLKMMYAQSSGLFSDFLLLTILISGLSADTCSLLSGVPIGDLLLTTFLLLINNWSLVLCRSLPPSKGADSNLTKRHQTIRQ</sequence>
<dbReference type="GeneID" id="93615515"/>
<proteinExistence type="predicted"/>
<name>I1C5V9_RHIO9</name>
<gene>
    <name evidence="1" type="ORF">RO3G_08544</name>
</gene>
<evidence type="ECO:0000313" key="2">
    <source>
        <dbReference type="Proteomes" id="UP000009138"/>
    </source>
</evidence>
<evidence type="ECO:0000313" key="1">
    <source>
        <dbReference type="EMBL" id="EIE83839.1"/>
    </source>
</evidence>
<reference evidence="1 2" key="1">
    <citation type="journal article" date="2009" name="PLoS Genet.">
        <title>Genomic analysis of the basal lineage fungus Rhizopus oryzae reveals a whole-genome duplication.</title>
        <authorList>
            <person name="Ma L.-J."/>
            <person name="Ibrahim A.S."/>
            <person name="Skory C."/>
            <person name="Grabherr M.G."/>
            <person name="Burger G."/>
            <person name="Butler M."/>
            <person name="Elias M."/>
            <person name="Idnurm A."/>
            <person name="Lang B.F."/>
            <person name="Sone T."/>
            <person name="Abe A."/>
            <person name="Calvo S.E."/>
            <person name="Corrochano L.M."/>
            <person name="Engels R."/>
            <person name="Fu J."/>
            <person name="Hansberg W."/>
            <person name="Kim J.-M."/>
            <person name="Kodira C.D."/>
            <person name="Koehrsen M.J."/>
            <person name="Liu B."/>
            <person name="Miranda-Saavedra D."/>
            <person name="O'Leary S."/>
            <person name="Ortiz-Castellanos L."/>
            <person name="Poulter R."/>
            <person name="Rodriguez-Romero J."/>
            <person name="Ruiz-Herrera J."/>
            <person name="Shen Y.-Q."/>
            <person name="Zeng Q."/>
            <person name="Galagan J."/>
            <person name="Birren B.W."/>
            <person name="Cuomo C.A."/>
            <person name="Wickes B.L."/>
        </authorList>
    </citation>
    <scope>NUCLEOTIDE SEQUENCE [LARGE SCALE GENOMIC DNA]</scope>
    <source>
        <strain evidence="2">RA 99-880 / ATCC MYA-4621 / FGSC 9543 / NRRL 43880</strain>
    </source>
</reference>
<dbReference type="EMBL" id="CH476737">
    <property type="protein sequence ID" value="EIE83839.1"/>
    <property type="molecule type" value="Genomic_DNA"/>
</dbReference>
<dbReference type="RefSeq" id="XP_067519235.1">
    <property type="nucleotide sequence ID" value="XM_067663134.1"/>
</dbReference>
<keyword evidence="2" id="KW-1185">Reference proteome</keyword>
<dbReference type="VEuPathDB" id="FungiDB:RO3G_08544"/>
<dbReference type="InParanoid" id="I1C5V9"/>
<organism evidence="1 2">
    <name type="scientific">Rhizopus delemar (strain RA 99-880 / ATCC MYA-4621 / FGSC 9543 / NRRL 43880)</name>
    <name type="common">Mucormycosis agent</name>
    <name type="synonym">Rhizopus arrhizus var. delemar</name>
    <dbReference type="NCBI Taxonomy" id="246409"/>
    <lineage>
        <taxon>Eukaryota</taxon>
        <taxon>Fungi</taxon>
        <taxon>Fungi incertae sedis</taxon>
        <taxon>Mucoromycota</taxon>
        <taxon>Mucoromycotina</taxon>
        <taxon>Mucoromycetes</taxon>
        <taxon>Mucorales</taxon>
        <taxon>Mucorineae</taxon>
        <taxon>Rhizopodaceae</taxon>
        <taxon>Rhizopus</taxon>
    </lineage>
</organism>
<dbReference type="AlphaFoldDB" id="I1C5V9"/>
<accession>I1C5V9</accession>